<dbReference type="Proteomes" id="UP001202328">
    <property type="component" value="Unassembled WGS sequence"/>
</dbReference>
<protein>
    <submittedName>
        <fullName evidence="1">Uncharacterized protein</fullName>
    </submittedName>
</protein>
<sequence length="54" mass="6320">VLSEVPNLIECQLPQFHNVRYLKLDMRFIRCCLFALAYLLRSSPCVESLFITSK</sequence>
<gene>
    <name evidence="1" type="ORF">MKW98_029163</name>
</gene>
<accession>A0AAD4S911</accession>
<dbReference type="EMBL" id="JAJJMB010012509">
    <property type="protein sequence ID" value="KAI3876211.1"/>
    <property type="molecule type" value="Genomic_DNA"/>
</dbReference>
<keyword evidence="2" id="KW-1185">Reference proteome</keyword>
<reference evidence="1" key="1">
    <citation type="submission" date="2022-04" db="EMBL/GenBank/DDBJ databases">
        <title>A functionally conserved STORR gene fusion in Papaver species that diverged 16.8 million years ago.</title>
        <authorList>
            <person name="Catania T."/>
        </authorList>
    </citation>
    <scope>NUCLEOTIDE SEQUENCE</scope>
    <source>
        <strain evidence="1">S-188037</strain>
    </source>
</reference>
<organism evidence="1 2">
    <name type="scientific">Papaver atlanticum</name>
    <dbReference type="NCBI Taxonomy" id="357466"/>
    <lineage>
        <taxon>Eukaryota</taxon>
        <taxon>Viridiplantae</taxon>
        <taxon>Streptophyta</taxon>
        <taxon>Embryophyta</taxon>
        <taxon>Tracheophyta</taxon>
        <taxon>Spermatophyta</taxon>
        <taxon>Magnoliopsida</taxon>
        <taxon>Ranunculales</taxon>
        <taxon>Papaveraceae</taxon>
        <taxon>Papaveroideae</taxon>
        <taxon>Papaver</taxon>
    </lineage>
</organism>
<feature type="non-terminal residue" evidence="1">
    <location>
        <position position="1"/>
    </location>
</feature>
<evidence type="ECO:0000313" key="2">
    <source>
        <dbReference type="Proteomes" id="UP001202328"/>
    </source>
</evidence>
<dbReference type="AlphaFoldDB" id="A0AAD4S911"/>
<feature type="non-terminal residue" evidence="1">
    <location>
        <position position="54"/>
    </location>
</feature>
<comment type="caution">
    <text evidence="1">The sequence shown here is derived from an EMBL/GenBank/DDBJ whole genome shotgun (WGS) entry which is preliminary data.</text>
</comment>
<proteinExistence type="predicted"/>
<name>A0AAD4S911_9MAGN</name>
<evidence type="ECO:0000313" key="1">
    <source>
        <dbReference type="EMBL" id="KAI3876211.1"/>
    </source>
</evidence>